<comment type="function">
    <text evidence="8">Cytochromes P450 are a group of heme-thiolate monooxygenases. They oxidize a variety of structurally unrelated compounds, including steroids, fatty acids, and xenobiotics.</text>
</comment>
<dbReference type="SUPFAM" id="SSF48264">
    <property type="entry name" value="Cytochrome P450"/>
    <property type="match status" value="1"/>
</dbReference>
<keyword evidence="12" id="KW-1185">Reference proteome</keyword>
<dbReference type="InterPro" id="IPR017972">
    <property type="entry name" value="Cyt_P450_CS"/>
</dbReference>
<dbReference type="InterPro" id="IPR002401">
    <property type="entry name" value="Cyt_P450_E_grp-I"/>
</dbReference>
<gene>
    <name evidence="11" type="ORF">V1264_018717</name>
</gene>
<dbReference type="InterPro" id="IPR001128">
    <property type="entry name" value="Cyt_P450"/>
</dbReference>
<name>A0AAN9BDC9_9CAEN</name>
<dbReference type="FunFam" id="1.10.630.10:FF:000182">
    <property type="entry name" value="Cytochrome P450 3A4"/>
    <property type="match status" value="1"/>
</dbReference>
<protein>
    <recommendedName>
        <fullName evidence="13">Cytochrome P450</fullName>
    </recommendedName>
</protein>
<dbReference type="Pfam" id="PF00067">
    <property type="entry name" value="p450"/>
    <property type="match status" value="1"/>
</dbReference>
<dbReference type="GO" id="GO:0008395">
    <property type="term" value="F:steroid hydroxylase activity"/>
    <property type="evidence" value="ECO:0007669"/>
    <property type="project" value="TreeGrafter"/>
</dbReference>
<feature type="binding site" description="axial binding residue" evidence="9">
    <location>
        <position position="446"/>
    </location>
    <ligand>
        <name>heme</name>
        <dbReference type="ChEBI" id="CHEBI:30413"/>
    </ligand>
    <ligandPart>
        <name>Fe</name>
        <dbReference type="ChEBI" id="CHEBI:18248"/>
    </ligandPart>
</feature>
<evidence type="ECO:0000256" key="3">
    <source>
        <dbReference type="ARBA" id="ARBA00022617"/>
    </source>
</evidence>
<evidence type="ECO:0000256" key="7">
    <source>
        <dbReference type="ARBA" id="ARBA00023033"/>
    </source>
</evidence>
<keyword evidence="4 9" id="KW-0479">Metal-binding</keyword>
<comment type="caution">
    <text evidence="11">The sequence shown here is derived from an EMBL/GenBank/DDBJ whole genome shotgun (WGS) entry which is preliminary data.</text>
</comment>
<keyword evidence="3 9" id="KW-0349">Heme</keyword>
<dbReference type="CDD" id="cd11055">
    <property type="entry name" value="CYP3A-like"/>
    <property type="match status" value="1"/>
</dbReference>
<sequence length="501" mass="56467">MELAWSSIVLLTLVIILIYVYGTWPFSLWSQHGLTGPTPLPFIGNAWTIATKGFFNATLEWGQKYGKTYRIYLMREPMLITNDLDILKEVFVKDFNNFSFRAPDIPLLPYPVDLGVSLVGGDQWKRLRNIMNPSFSSCKLKMMDCFVKRCCQNLITSIDESVRQGKPLRVKELFGAYTLDVIAGTGLGLETNSQAEDDNTFLNNAKAVLGLSSLVTLPAVLASAFPFLVPALKWLGCSVLPDKETRFVVSTIQKLVEDRRNHSKKTSPDLMQLMLNAEASGAETNNNLHEKSLSTDEIVSQGITFFVAGYDTTSISLQFLFYLLATNPPVQEKLYRAIVDEIGDEKEASYENVKDIPYLDCCYREALRLFPPLPLIARKASEERTIHGVKIPAGSSVGTSIYSLMKDEHYFPNPHVFRPERFDKKNQDRIPKLLSDIVFGVGPRQCIGKRLALYEAKMAVVSVLRHFRFVKIKETPETIRLAADTMCTSDKPILIGCQRRH</sequence>
<dbReference type="InterPro" id="IPR050705">
    <property type="entry name" value="Cytochrome_P450_3A"/>
</dbReference>
<dbReference type="Proteomes" id="UP001374579">
    <property type="component" value="Unassembled WGS sequence"/>
</dbReference>
<dbReference type="GO" id="GO:0016705">
    <property type="term" value="F:oxidoreductase activity, acting on paired donors, with incorporation or reduction of molecular oxygen"/>
    <property type="evidence" value="ECO:0007669"/>
    <property type="project" value="InterPro"/>
</dbReference>
<organism evidence="11 12">
    <name type="scientific">Littorina saxatilis</name>
    <dbReference type="NCBI Taxonomy" id="31220"/>
    <lineage>
        <taxon>Eukaryota</taxon>
        <taxon>Metazoa</taxon>
        <taxon>Spiralia</taxon>
        <taxon>Lophotrochozoa</taxon>
        <taxon>Mollusca</taxon>
        <taxon>Gastropoda</taxon>
        <taxon>Caenogastropoda</taxon>
        <taxon>Littorinimorpha</taxon>
        <taxon>Littorinoidea</taxon>
        <taxon>Littorinidae</taxon>
        <taxon>Littorina</taxon>
    </lineage>
</organism>
<evidence type="ECO:0000256" key="1">
    <source>
        <dbReference type="ARBA" id="ARBA00001971"/>
    </source>
</evidence>
<dbReference type="EMBL" id="JBAMIC010000008">
    <property type="protein sequence ID" value="KAK7103928.1"/>
    <property type="molecule type" value="Genomic_DNA"/>
</dbReference>
<dbReference type="PRINTS" id="PR00385">
    <property type="entry name" value="P450"/>
</dbReference>
<evidence type="ECO:0000256" key="6">
    <source>
        <dbReference type="ARBA" id="ARBA00023004"/>
    </source>
</evidence>
<dbReference type="InterPro" id="IPR036396">
    <property type="entry name" value="Cyt_P450_sf"/>
</dbReference>
<evidence type="ECO:0000256" key="4">
    <source>
        <dbReference type="ARBA" id="ARBA00022723"/>
    </source>
</evidence>
<keyword evidence="7 10" id="KW-0503">Monooxygenase</keyword>
<proteinExistence type="inferred from homology"/>
<accession>A0AAN9BDC9</accession>
<evidence type="ECO:0000256" key="10">
    <source>
        <dbReference type="RuleBase" id="RU000461"/>
    </source>
</evidence>
<dbReference type="Gene3D" id="1.10.630.10">
    <property type="entry name" value="Cytochrome P450"/>
    <property type="match status" value="1"/>
</dbReference>
<keyword evidence="6 9" id="KW-0408">Iron</keyword>
<evidence type="ECO:0000256" key="9">
    <source>
        <dbReference type="PIRSR" id="PIRSR602401-1"/>
    </source>
</evidence>
<evidence type="ECO:0008006" key="13">
    <source>
        <dbReference type="Google" id="ProtNLM"/>
    </source>
</evidence>
<dbReference type="PANTHER" id="PTHR24302">
    <property type="entry name" value="CYTOCHROME P450 FAMILY 3"/>
    <property type="match status" value="1"/>
</dbReference>
<dbReference type="PANTHER" id="PTHR24302:SF15">
    <property type="entry name" value="FATTY-ACID PEROXYGENASE"/>
    <property type="match status" value="1"/>
</dbReference>
<evidence type="ECO:0000313" key="11">
    <source>
        <dbReference type="EMBL" id="KAK7103928.1"/>
    </source>
</evidence>
<comment type="cofactor">
    <cofactor evidence="1 9">
        <name>heme</name>
        <dbReference type="ChEBI" id="CHEBI:30413"/>
    </cofactor>
</comment>
<dbReference type="GO" id="GO:0005506">
    <property type="term" value="F:iron ion binding"/>
    <property type="evidence" value="ECO:0007669"/>
    <property type="project" value="InterPro"/>
</dbReference>
<keyword evidence="5 10" id="KW-0560">Oxidoreductase</keyword>
<dbReference type="AlphaFoldDB" id="A0AAN9BDC9"/>
<comment type="similarity">
    <text evidence="2 10">Belongs to the cytochrome P450 family.</text>
</comment>
<evidence type="ECO:0000313" key="12">
    <source>
        <dbReference type="Proteomes" id="UP001374579"/>
    </source>
</evidence>
<dbReference type="PROSITE" id="PS00086">
    <property type="entry name" value="CYTOCHROME_P450"/>
    <property type="match status" value="1"/>
</dbReference>
<evidence type="ECO:0000256" key="5">
    <source>
        <dbReference type="ARBA" id="ARBA00023002"/>
    </source>
</evidence>
<dbReference type="GO" id="GO:0020037">
    <property type="term" value="F:heme binding"/>
    <property type="evidence" value="ECO:0007669"/>
    <property type="project" value="InterPro"/>
</dbReference>
<evidence type="ECO:0000256" key="2">
    <source>
        <dbReference type="ARBA" id="ARBA00010617"/>
    </source>
</evidence>
<reference evidence="11 12" key="1">
    <citation type="submission" date="2024-02" db="EMBL/GenBank/DDBJ databases">
        <title>Chromosome-scale genome assembly of the rough periwinkle Littorina saxatilis.</title>
        <authorList>
            <person name="De Jode A."/>
            <person name="Faria R."/>
            <person name="Formenti G."/>
            <person name="Sims Y."/>
            <person name="Smith T.P."/>
            <person name="Tracey A."/>
            <person name="Wood J.M.D."/>
            <person name="Zagrodzka Z.B."/>
            <person name="Johannesson K."/>
            <person name="Butlin R.K."/>
            <person name="Leder E.H."/>
        </authorList>
    </citation>
    <scope>NUCLEOTIDE SEQUENCE [LARGE SCALE GENOMIC DNA]</scope>
    <source>
        <strain evidence="11">Snail1</strain>
        <tissue evidence="11">Muscle</tissue>
    </source>
</reference>
<evidence type="ECO:0000256" key="8">
    <source>
        <dbReference type="ARBA" id="ARBA00043906"/>
    </source>
</evidence>
<dbReference type="PRINTS" id="PR00463">
    <property type="entry name" value="EP450I"/>
</dbReference>